<keyword evidence="3" id="KW-1185">Reference proteome</keyword>
<feature type="transmembrane region" description="Helical" evidence="1">
    <location>
        <begin position="37"/>
        <end position="55"/>
    </location>
</feature>
<proteinExistence type="predicted"/>
<reference evidence="2" key="1">
    <citation type="submission" date="2022-06" db="EMBL/GenBank/DDBJ databases">
        <title>Ornithinimicrobium JY.X270.</title>
        <authorList>
            <person name="Huang Y."/>
        </authorList>
    </citation>
    <scope>NUCLEOTIDE SEQUENCE</scope>
    <source>
        <strain evidence="2">JY.X270</strain>
    </source>
</reference>
<dbReference type="Proteomes" id="UP001056535">
    <property type="component" value="Chromosome"/>
</dbReference>
<evidence type="ECO:0000256" key="1">
    <source>
        <dbReference type="SAM" id="Phobius"/>
    </source>
</evidence>
<organism evidence="2 3">
    <name type="scientific">Ornithinimicrobium cryptoxanthini</name>
    <dbReference type="NCBI Taxonomy" id="2934161"/>
    <lineage>
        <taxon>Bacteria</taxon>
        <taxon>Bacillati</taxon>
        <taxon>Actinomycetota</taxon>
        <taxon>Actinomycetes</taxon>
        <taxon>Micrococcales</taxon>
        <taxon>Ornithinimicrobiaceae</taxon>
        <taxon>Ornithinimicrobium</taxon>
    </lineage>
</organism>
<protein>
    <submittedName>
        <fullName evidence="2">Uncharacterized protein</fullName>
    </submittedName>
</protein>
<gene>
    <name evidence="2" type="ORF">NF557_11900</name>
</gene>
<sequence>MQHLMRSRTRLTAALTGYSERLDAWARQPERGDVPGWVLITIMTAGLVAALWLVAEPLLSDLFVSAVSGVSGP</sequence>
<evidence type="ECO:0000313" key="2">
    <source>
        <dbReference type="EMBL" id="USQ78066.1"/>
    </source>
</evidence>
<keyword evidence="1" id="KW-1133">Transmembrane helix</keyword>
<evidence type="ECO:0000313" key="3">
    <source>
        <dbReference type="Proteomes" id="UP001056535"/>
    </source>
</evidence>
<dbReference type="EMBL" id="CP099490">
    <property type="protein sequence ID" value="USQ78066.1"/>
    <property type="molecule type" value="Genomic_DNA"/>
</dbReference>
<name>A0ABY4YND9_9MICO</name>
<dbReference type="RefSeq" id="WP_252624142.1">
    <property type="nucleotide sequence ID" value="NZ_CP099490.1"/>
</dbReference>
<keyword evidence="1" id="KW-0812">Transmembrane</keyword>
<keyword evidence="1" id="KW-0472">Membrane</keyword>
<accession>A0ABY4YND9</accession>